<dbReference type="InterPro" id="IPR032474">
    <property type="entry name" value="Argonaute_N"/>
</dbReference>
<comment type="caution">
    <text evidence="2">The sequence shown here is derived from an EMBL/GenBank/DDBJ whole genome shotgun (WGS) entry which is preliminary data.</text>
</comment>
<gene>
    <name evidence="2" type="ORF">QE152_g4167</name>
</gene>
<dbReference type="PANTHER" id="PTHR22891">
    <property type="entry name" value="EUKARYOTIC TRANSLATION INITIATION FACTOR 2C"/>
    <property type="match status" value="1"/>
</dbReference>
<dbReference type="Pfam" id="PF08699">
    <property type="entry name" value="ArgoL1"/>
    <property type="match status" value="1"/>
</dbReference>
<organism evidence="2 3">
    <name type="scientific">Popillia japonica</name>
    <name type="common">Japanese beetle</name>
    <dbReference type="NCBI Taxonomy" id="7064"/>
    <lineage>
        <taxon>Eukaryota</taxon>
        <taxon>Metazoa</taxon>
        <taxon>Ecdysozoa</taxon>
        <taxon>Arthropoda</taxon>
        <taxon>Hexapoda</taxon>
        <taxon>Insecta</taxon>
        <taxon>Pterygota</taxon>
        <taxon>Neoptera</taxon>
        <taxon>Endopterygota</taxon>
        <taxon>Coleoptera</taxon>
        <taxon>Polyphaga</taxon>
        <taxon>Scarabaeiformia</taxon>
        <taxon>Scarabaeidae</taxon>
        <taxon>Rutelinae</taxon>
        <taxon>Popillia</taxon>
    </lineage>
</organism>
<evidence type="ECO:0000313" key="3">
    <source>
        <dbReference type="Proteomes" id="UP001458880"/>
    </source>
</evidence>
<dbReference type="SMART" id="SM01163">
    <property type="entry name" value="DUF1785"/>
    <property type="match status" value="1"/>
</dbReference>
<accession>A0AAW1N1Y9</accession>
<sequence length="188" mass="21732">MEELRKKRYGRKNPAFDGSKNLYSSTPLFESDEISDKIKIQLERDEKEYKVTLKLVSQLDLTVLRNSAQFARQTSILDMNSPSTPLQCLNVILTNVPAFSYERIGRSFFTPPARQYKLGDGCVLYHGFSQAAIVKWKPFVNIDVAHKAFTERIHMLDLLREMCPNAIEKGIQPWEIKLLPNEFICLIY</sequence>
<dbReference type="EMBL" id="JASPKY010000019">
    <property type="protein sequence ID" value="KAK9752596.1"/>
    <property type="molecule type" value="Genomic_DNA"/>
</dbReference>
<keyword evidence="3" id="KW-1185">Reference proteome</keyword>
<dbReference type="AlphaFoldDB" id="A0AAW1N1Y9"/>
<dbReference type="InterPro" id="IPR014811">
    <property type="entry name" value="ArgoL1"/>
</dbReference>
<protein>
    <submittedName>
        <fullName evidence="2">N-terminal domain of argonaute</fullName>
    </submittedName>
</protein>
<dbReference type="Proteomes" id="UP001458880">
    <property type="component" value="Unassembled WGS sequence"/>
</dbReference>
<name>A0AAW1N1Y9_POPJA</name>
<proteinExistence type="predicted"/>
<dbReference type="Pfam" id="PF16486">
    <property type="entry name" value="ArgoN"/>
    <property type="match status" value="1"/>
</dbReference>
<evidence type="ECO:0000259" key="1">
    <source>
        <dbReference type="SMART" id="SM01163"/>
    </source>
</evidence>
<reference evidence="2 3" key="1">
    <citation type="journal article" date="2024" name="BMC Genomics">
        <title>De novo assembly and annotation of Popillia japonica's genome with initial clues to its potential as an invasive pest.</title>
        <authorList>
            <person name="Cucini C."/>
            <person name="Boschi S."/>
            <person name="Funari R."/>
            <person name="Cardaioli E."/>
            <person name="Iannotti N."/>
            <person name="Marturano G."/>
            <person name="Paoli F."/>
            <person name="Bruttini M."/>
            <person name="Carapelli A."/>
            <person name="Frati F."/>
            <person name="Nardi F."/>
        </authorList>
    </citation>
    <scope>NUCLEOTIDE SEQUENCE [LARGE SCALE GENOMIC DNA]</scope>
    <source>
        <strain evidence="2">DMR45628</strain>
    </source>
</reference>
<feature type="domain" description="Argonaute linker 1" evidence="1">
    <location>
        <begin position="102"/>
        <end position="152"/>
    </location>
</feature>
<evidence type="ECO:0000313" key="2">
    <source>
        <dbReference type="EMBL" id="KAK9752596.1"/>
    </source>
</evidence>